<dbReference type="Pfam" id="PF20441">
    <property type="entry name" value="TerL_nuclease"/>
    <property type="match status" value="1"/>
</dbReference>
<organism evidence="3 4">
    <name type="scientific">Microbulbifer salipaludis</name>
    <dbReference type="NCBI Taxonomy" id="187980"/>
    <lineage>
        <taxon>Bacteria</taxon>
        <taxon>Pseudomonadati</taxon>
        <taxon>Pseudomonadota</taxon>
        <taxon>Gammaproteobacteria</taxon>
        <taxon>Cellvibrionales</taxon>
        <taxon>Microbulbiferaceae</taxon>
        <taxon>Microbulbifer</taxon>
    </lineage>
</organism>
<accession>A0ABS3E9E0</accession>
<dbReference type="PANTHER" id="PTHR41287">
    <property type="match status" value="1"/>
</dbReference>
<gene>
    <name evidence="3" type="ORF">JF535_13250</name>
</gene>
<protein>
    <submittedName>
        <fullName evidence="3">Terminase large subunit</fullName>
    </submittedName>
</protein>
<dbReference type="EMBL" id="JAEKJR010000002">
    <property type="protein sequence ID" value="MBN8431818.1"/>
    <property type="molecule type" value="Genomic_DNA"/>
</dbReference>
<dbReference type="RefSeq" id="WP_207002925.1">
    <property type="nucleotide sequence ID" value="NZ_JAEKJR010000002.1"/>
</dbReference>
<feature type="domain" description="Terminase large subunit-like endonuclease" evidence="2">
    <location>
        <begin position="260"/>
        <end position="538"/>
    </location>
</feature>
<sequence length="552" mass="62638">MSKRYADIAHGYARDVVSGKIIACEHVKRACERQLADLDRDWDYFFVPELADRVCKFVELMPHIKGEWAGKKITLEPWQVFILSIIFGWVDEHGNRRFKTAYVEVPRKNAKSTLSSGVALYCLAADAEAGAEVYSAATTRDQARIVWADAKRMAERSPGLQARFGVKTSAHAVFVEDTASTFKALSRDQGGNLDGLNVHCAIIDELHAHKTREVFDVIETATGARAQPLLWLITTAGFNRSGICYEQRSYTAKVLNGAEKDEEYFGIIYTLDEDDDWTDPNCWAKANPNWGVSVKPADIARKARKAMAMSAAQNNFLTKHLNVWVNADTAWMDMRAWDRCESTRTLDEFEGQTCWIGLDLASKTDIASMAILFKRDGKLYGFLRNYLNEAAVEDGRNSQYSGWERDGRLVVTPGNVTDYGYIERDLMEFASRFRIECVAYDPWQAEYLSQRLAEEGLEMLEYRQTVQNMSSAMKEFEAAVLSEQFQHDGDPVFTWMISNVVAHVDAKENIYPRKEMPENKIDGVIAMLMAYGRALLEEDTTSVYETRGIRFL</sequence>
<dbReference type="InterPro" id="IPR046462">
    <property type="entry name" value="TerL_nuclease"/>
</dbReference>
<evidence type="ECO:0000313" key="4">
    <source>
        <dbReference type="Proteomes" id="UP000664293"/>
    </source>
</evidence>
<dbReference type="InterPro" id="IPR027417">
    <property type="entry name" value="P-loop_NTPase"/>
</dbReference>
<dbReference type="InterPro" id="IPR005021">
    <property type="entry name" value="Terminase_largesu-like"/>
</dbReference>
<feature type="domain" description="Terminase large subunit-like ATPase" evidence="1">
    <location>
        <begin position="77"/>
        <end position="251"/>
    </location>
</feature>
<evidence type="ECO:0000259" key="2">
    <source>
        <dbReference type="Pfam" id="PF20441"/>
    </source>
</evidence>
<name>A0ABS3E9E0_9GAMM</name>
<dbReference type="PANTHER" id="PTHR41287:SF1">
    <property type="entry name" value="PROTEIN YMFN"/>
    <property type="match status" value="1"/>
</dbReference>
<reference evidence="3 4" key="1">
    <citation type="submission" date="2020-12" db="EMBL/GenBank/DDBJ databases">
        <title>Oil enriched cultivation method for isolating marine PHA-producing bacteria.</title>
        <authorList>
            <person name="Zheng W."/>
            <person name="Yu S."/>
            <person name="Huang Y."/>
        </authorList>
    </citation>
    <scope>NUCLEOTIDE SEQUENCE [LARGE SCALE GENOMIC DNA]</scope>
    <source>
        <strain evidence="3 4">SN0-2</strain>
    </source>
</reference>
<proteinExistence type="predicted"/>
<evidence type="ECO:0000313" key="3">
    <source>
        <dbReference type="EMBL" id="MBN8431818.1"/>
    </source>
</evidence>
<dbReference type="Proteomes" id="UP000664293">
    <property type="component" value="Unassembled WGS sequence"/>
</dbReference>
<evidence type="ECO:0000259" key="1">
    <source>
        <dbReference type="Pfam" id="PF03354"/>
    </source>
</evidence>
<keyword evidence="4" id="KW-1185">Reference proteome</keyword>
<dbReference type="Gene3D" id="3.30.420.240">
    <property type="match status" value="1"/>
</dbReference>
<comment type="caution">
    <text evidence="3">The sequence shown here is derived from an EMBL/GenBank/DDBJ whole genome shotgun (WGS) entry which is preliminary data.</text>
</comment>
<dbReference type="InterPro" id="IPR046461">
    <property type="entry name" value="TerL_ATPase"/>
</dbReference>
<dbReference type="Pfam" id="PF03354">
    <property type="entry name" value="TerL_ATPase"/>
    <property type="match status" value="1"/>
</dbReference>
<dbReference type="Gene3D" id="3.40.50.300">
    <property type="entry name" value="P-loop containing nucleotide triphosphate hydrolases"/>
    <property type="match status" value="1"/>
</dbReference>